<dbReference type="SMART" id="SM00860">
    <property type="entry name" value="SMI1_KNR4"/>
    <property type="match status" value="1"/>
</dbReference>
<evidence type="ECO:0000313" key="5">
    <source>
        <dbReference type="Proteomes" id="UP000799302"/>
    </source>
</evidence>
<feature type="compositionally biased region" description="Low complexity" evidence="2">
    <location>
        <begin position="529"/>
        <end position="543"/>
    </location>
</feature>
<dbReference type="PANTHER" id="PTHR47432:SF1">
    <property type="entry name" value="CELL WALL ASSEMBLY REGULATOR SMI1"/>
    <property type="match status" value="1"/>
</dbReference>
<comment type="similarity">
    <text evidence="1">Belongs to the KNR4/SMI1 family.</text>
</comment>
<feature type="region of interest" description="Disordered" evidence="2">
    <location>
        <begin position="391"/>
        <end position="456"/>
    </location>
</feature>
<dbReference type="OrthoDB" id="2305498at2759"/>
<dbReference type="PIRSF" id="PIRSF017023">
    <property type="entry name" value="KNR4"/>
    <property type="match status" value="1"/>
</dbReference>
<dbReference type="InterPro" id="IPR018958">
    <property type="entry name" value="Knr4/Smi1-like_dom"/>
</dbReference>
<feature type="region of interest" description="Disordered" evidence="2">
    <location>
        <begin position="244"/>
        <end position="282"/>
    </location>
</feature>
<gene>
    <name evidence="4" type="ORF">BT63DRAFT_413591</name>
</gene>
<keyword evidence="5" id="KW-1185">Reference proteome</keyword>
<sequence>MPPSANLFADTWNSFWHAVTSNDRHATYDSPYRASQHVPLPQSRHAPLTSVATSAIESRVDLSTDAAPPSAIDSKAPSINGRAMSPSSPYSPGMRSAQRVVSNTDLQRASIDKSPAADIQMQNFADGLPPPPPVSHSWKRIERWLDDNYHELSVNLCEPATINDVNELEHELDCTLPADVRESIQVHDGQERGGRPAGVIFGCMLLDCEEIVEEWGNWRAVNEQYLINQPEQVGTPQIPVKAFAGPSSSTSTAVPMAQSPRSSGQWRDDLLGKQDSQPPNAVQKAYAHPSWIPMARDWGGNCLAVDLLPGTTGKWGQVILFGRDYDCKFVVARSWASFLAMLADDLTSGSDKVIVDEETGELSFNLFKKQGVSPPYLEILRWRCDQKYGRRTVRKRHSGPGSPGLRINPNVQGPAFNNVSSSSPYASPTSGSSERGRSPHRVNGKSPVVNSPMRPHISSPLARVAEEAPGIQPLSVRTDTDTLKGIPSRKVDKLISVDTPRHSGDFPALPALRIGSPGPNKENQEPAKKASLPATAAPTSAPAETIGKPEQQEEATAGAPKSETDPLADEMKTVAI</sequence>
<dbReference type="Gene3D" id="3.40.1580.10">
    <property type="entry name" value="SMI1/KNR4-like"/>
    <property type="match status" value="1"/>
</dbReference>
<feature type="compositionally biased region" description="Polar residues" evidence="2">
    <location>
        <begin position="246"/>
        <end position="265"/>
    </location>
</feature>
<feature type="compositionally biased region" description="Low complexity" evidence="2">
    <location>
        <begin position="420"/>
        <end position="433"/>
    </location>
</feature>
<evidence type="ECO:0000256" key="2">
    <source>
        <dbReference type="SAM" id="MobiDB-lite"/>
    </source>
</evidence>
<feature type="region of interest" description="Disordered" evidence="2">
    <location>
        <begin position="62"/>
        <end position="104"/>
    </location>
</feature>
<protein>
    <submittedName>
        <fullName evidence="4">Cell wall assembly and cell proliferation coordinating protein</fullName>
    </submittedName>
</protein>
<feature type="compositionally biased region" description="Polar residues" evidence="2">
    <location>
        <begin position="409"/>
        <end position="419"/>
    </location>
</feature>
<feature type="region of interest" description="Disordered" evidence="2">
    <location>
        <begin position="494"/>
        <end position="576"/>
    </location>
</feature>
<dbReference type="Proteomes" id="UP000799302">
    <property type="component" value="Unassembled WGS sequence"/>
</dbReference>
<dbReference type="Pfam" id="PF09346">
    <property type="entry name" value="SMI1_KNR4"/>
    <property type="match status" value="1"/>
</dbReference>
<reference evidence="4" key="1">
    <citation type="journal article" date="2020" name="Stud. Mycol.">
        <title>101 Dothideomycetes genomes: a test case for predicting lifestyles and emergence of pathogens.</title>
        <authorList>
            <person name="Haridas S."/>
            <person name="Albert R."/>
            <person name="Binder M."/>
            <person name="Bloem J."/>
            <person name="Labutti K."/>
            <person name="Salamov A."/>
            <person name="Andreopoulos B."/>
            <person name="Baker S."/>
            <person name="Barry K."/>
            <person name="Bills G."/>
            <person name="Bluhm B."/>
            <person name="Cannon C."/>
            <person name="Castanera R."/>
            <person name="Culley D."/>
            <person name="Daum C."/>
            <person name="Ezra D."/>
            <person name="Gonzalez J."/>
            <person name="Henrissat B."/>
            <person name="Kuo A."/>
            <person name="Liang C."/>
            <person name="Lipzen A."/>
            <person name="Lutzoni F."/>
            <person name="Magnuson J."/>
            <person name="Mondo S."/>
            <person name="Nolan M."/>
            <person name="Ohm R."/>
            <person name="Pangilinan J."/>
            <person name="Park H.-J."/>
            <person name="Ramirez L."/>
            <person name="Alfaro M."/>
            <person name="Sun H."/>
            <person name="Tritt A."/>
            <person name="Yoshinaga Y."/>
            <person name="Zwiers L.-H."/>
            <person name="Turgeon B."/>
            <person name="Goodwin S."/>
            <person name="Spatafora J."/>
            <person name="Crous P."/>
            <person name="Grigoriev I."/>
        </authorList>
    </citation>
    <scope>NUCLEOTIDE SEQUENCE</scope>
    <source>
        <strain evidence="4">CBS 115976</strain>
    </source>
</reference>
<dbReference type="GO" id="GO:0043332">
    <property type="term" value="C:mating projection tip"/>
    <property type="evidence" value="ECO:0007669"/>
    <property type="project" value="TreeGrafter"/>
</dbReference>
<dbReference type="PANTHER" id="PTHR47432">
    <property type="entry name" value="CELL WALL ASSEMBLY REGULATOR SMI1"/>
    <property type="match status" value="1"/>
</dbReference>
<feature type="domain" description="Knr4/Smi1-like" evidence="3">
    <location>
        <begin position="159"/>
        <end position="341"/>
    </location>
</feature>
<evidence type="ECO:0000256" key="1">
    <source>
        <dbReference type="ARBA" id="ARBA00005303"/>
    </source>
</evidence>
<name>A0A6A6UDE1_9PEZI</name>
<evidence type="ECO:0000313" key="4">
    <source>
        <dbReference type="EMBL" id="KAF2669128.1"/>
    </source>
</evidence>
<dbReference type="EMBL" id="MU004235">
    <property type="protein sequence ID" value="KAF2669128.1"/>
    <property type="molecule type" value="Genomic_DNA"/>
</dbReference>
<organism evidence="4 5">
    <name type="scientific">Microthyrium microscopicum</name>
    <dbReference type="NCBI Taxonomy" id="703497"/>
    <lineage>
        <taxon>Eukaryota</taxon>
        <taxon>Fungi</taxon>
        <taxon>Dikarya</taxon>
        <taxon>Ascomycota</taxon>
        <taxon>Pezizomycotina</taxon>
        <taxon>Dothideomycetes</taxon>
        <taxon>Dothideomycetes incertae sedis</taxon>
        <taxon>Microthyriales</taxon>
        <taxon>Microthyriaceae</taxon>
        <taxon>Microthyrium</taxon>
    </lineage>
</organism>
<proteinExistence type="inferred from homology"/>
<dbReference type="GO" id="GO:0070880">
    <property type="term" value="P:fungal-type cell wall beta-glucan biosynthetic process"/>
    <property type="evidence" value="ECO:0007669"/>
    <property type="project" value="TreeGrafter"/>
</dbReference>
<accession>A0A6A6UDE1</accession>
<dbReference type="SUPFAM" id="SSF160631">
    <property type="entry name" value="SMI1/KNR4-like"/>
    <property type="match status" value="1"/>
</dbReference>
<dbReference type="InterPro" id="IPR009203">
    <property type="entry name" value="Knr4/Smi1"/>
</dbReference>
<dbReference type="InterPro" id="IPR037883">
    <property type="entry name" value="Knr4/Smi1-like_sf"/>
</dbReference>
<feature type="compositionally biased region" description="Basic and acidic residues" evidence="2">
    <location>
        <begin position="494"/>
        <end position="504"/>
    </location>
</feature>
<dbReference type="AlphaFoldDB" id="A0A6A6UDE1"/>
<dbReference type="InterPro" id="IPR051873">
    <property type="entry name" value="KNR4/SMI1_regulator"/>
</dbReference>
<evidence type="ECO:0000259" key="3">
    <source>
        <dbReference type="SMART" id="SM00860"/>
    </source>
</evidence>